<comment type="caution">
    <text evidence="2">The sequence shown here is derived from an EMBL/GenBank/DDBJ whole genome shotgun (WGS) entry which is preliminary data.</text>
</comment>
<protein>
    <recommendedName>
        <fullName evidence="4">Holin</fullName>
    </recommendedName>
</protein>
<accession>A0ABR7RI62</accession>
<evidence type="ECO:0000313" key="2">
    <source>
        <dbReference type="EMBL" id="MBC9206004.1"/>
    </source>
</evidence>
<feature type="region of interest" description="Disordered" evidence="1">
    <location>
        <begin position="53"/>
        <end position="72"/>
    </location>
</feature>
<proteinExistence type="predicted"/>
<gene>
    <name evidence="2" type="ORF">IBL26_04085</name>
</gene>
<dbReference type="RefSeq" id="WP_187783173.1">
    <property type="nucleotide sequence ID" value="NZ_JACTVA010000004.1"/>
</dbReference>
<dbReference type="EMBL" id="JACTVA010000004">
    <property type="protein sequence ID" value="MBC9206004.1"/>
    <property type="molecule type" value="Genomic_DNA"/>
</dbReference>
<evidence type="ECO:0000256" key="1">
    <source>
        <dbReference type="SAM" id="MobiDB-lite"/>
    </source>
</evidence>
<organism evidence="2 3">
    <name type="scientific">Teichococcus aerophilus</name>
    <dbReference type="NCBI Taxonomy" id="1224513"/>
    <lineage>
        <taxon>Bacteria</taxon>
        <taxon>Pseudomonadati</taxon>
        <taxon>Pseudomonadota</taxon>
        <taxon>Alphaproteobacteria</taxon>
        <taxon>Acetobacterales</taxon>
        <taxon>Roseomonadaceae</taxon>
        <taxon>Roseomonas</taxon>
    </lineage>
</organism>
<evidence type="ECO:0000313" key="3">
    <source>
        <dbReference type="Proteomes" id="UP000626026"/>
    </source>
</evidence>
<reference evidence="2 3" key="1">
    <citation type="journal article" date="2013" name="Int. J. Syst. Evol. Microbiol.">
        <title>Roseomonas aerophila sp. nov., isolated from air.</title>
        <authorList>
            <person name="Kim S.J."/>
            <person name="Weon H.Y."/>
            <person name="Ahn J.H."/>
            <person name="Hong S.B."/>
            <person name="Seok S.J."/>
            <person name="Whang K.S."/>
            <person name="Kwon S.W."/>
        </authorList>
    </citation>
    <scope>NUCLEOTIDE SEQUENCE [LARGE SCALE GENOMIC DNA]</scope>
    <source>
        <strain evidence="2 3">NBRC 108923</strain>
    </source>
</reference>
<name>A0ABR7RI62_9PROT</name>
<evidence type="ECO:0008006" key="4">
    <source>
        <dbReference type="Google" id="ProtNLM"/>
    </source>
</evidence>
<sequence length="72" mass="7760">MRYLLDRLAEPGTLRSLAVIVFALKGIVPDEAMLQNLVNVGILGLGAVSALMPEQKAPKPPRRRAPRKEAAA</sequence>
<keyword evidence="3" id="KW-1185">Reference proteome</keyword>
<dbReference type="Proteomes" id="UP000626026">
    <property type="component" value="Unassembled WGS sequence"/>
</dbReference>